<organism evidence="1 2">
    <name type="scientific">Tetranychus urticae</name>
    <name type="common">Two-spotted spider mite</name>
    <dbReference type="NCBI Taxonomy" id="32264"/>
    <lineage>
        <taxon>Eukaryota</taxon>
        <taxon>Metazoa</taxon>
        <taxon>Ecdysozoa</taxon>
        <taxon>Arthropoda</taxon>
        <taxon>Chelicerata</taxon>
        <taxon>Arachnida</taxon>
        <taxon>Acari</taxon>
        <taxon>Acariformes</taxon>
        <taxon>Trombidiformes</taxon>
        <taxon>Prostigmata</taxon>
        <taxon>Eleutherengona</taxon>
        <taxon>Raphignathae</taxon>
        <taxon>Tetranychoidea</taxon>
        <taxon>Tetranychidae</taxon>
        <taxon>Tetranychus</taxon>
    </lineage>
</organism>
<sequence length="51" mass="5857">MLAIWIKNRKSSGPEQITIARNNTQILYRLIVTSWTELTSYTNSNTRASLT</sequence>
<proteinExistence type="predicted"/>
<dbReference type="EnsemblMetazoa" id="tetur22g00240.1">
    <property type="protein sequence ID" value="tetur22g00240.1"/>
    <property type="gene ID" value="tetur22g00240"/>
</dbReference>
<dbReference type="AlphaFoldDB" id="T1KUK1"/>
<dbReference type="Proteomes" id="UP000015104">
    <property type="component" value="Unassembled WGS sequence"/>
</dbReference>
<keyword evidence="2" id="KW-1185">Reference proteome</keyword>
<dbReference type="EMBL" id="CAEY01000573">
    <property type="status" value="NOT_ANNOTATED_CDS"/>
    <property type="molecule type" value="Genomic_DNA"/>
</dbReference>
<accession>T1KUK1</accession>
<dbReference type="HOGENOM" id="CLU_3109034_0_0_1"/>
<protein>
    <submittedName>
        <fullName evidence="1">Uncharacterized protein</fullName>
    </submittedName>
</protein>
<reference evidence="1" key="2">
    <citation type="submission" date="2015-06" db="UniProtKB">
        <authorList>
            <consortium name="EnsemblMetazoa"/>
        </authorList>
    </citation>
    <scope>IDENTIFICATION</scope>
</reference>
<evidence type="ECO:0000313" key="2">
    <source>
        <dbReference type="Proteomes" id="UP000015104"/>
    </source>
</evidence>
<reference evidence="2" key="1">
    <citation type="submission" date="2011-08" db="EMBL/GenBank/DDBJ databases">
        <authorList>
            <person name="Rombauts S."/>
        </authorList>
    </citation>
    <scope>NUCLEOTIDE SEQUENCE</scope>
    <source>
        <strain evidence="2">London</strain>
    </source>
</reference>
<name>T1KUK1_TETUR</name>
<evidence type="ECO:0000313" key="1">
    <source>
        <dbReference type="EnsemblMetazoa" id="tetur22g00240.1"/>
    </source>
</evidence>